<gene>
    <name evidence="1" type="primary">gp_20461</name>
</gene>
<accession>A0AAE7S0K3</accession>
<sequence>MSGETIKLIEEKIEELYNSLMDKPLRVLGIFNDFFGEDKVDMQGYWSLDKFKSWMNIEPLSTYIPGGNIVSMNMNDWSMYKTWSITDLPGDQVEKVVNVLTNTTVKERIGNAKFNGIFILVHFPHVRVTNEHDRFVDINHLWAKVKVSYNGTLNGGFTLNRSEYTLLHIRSHYMHSHISSIPTGDFTQFQNPCTGSGPINGTISALNRDYDEDMWNMFCLELSKYVTVESVAGVPYNYLEKLGTNNMEVGVDRFITYLSPNYYGDTLSTDKLRDFVRHFINTKKLKFNYVNGSYSIGMSLLEYIILISNEFISWYNDLFNKGEVTNTFDNLKTRKLLRECIIDNGKIYYDSGRNNVNNYTQYIGKKVCVFKGREITVDITDIAEVRNENKSIILNTQTALYILNIILKVLNYRYGRNKATHESNQLGTEVRYL</sequence>
<reference evidence="1 2" key="1">
    <citation type="submission" date="2021-04" db="EMBL/GenBank/DDBJ databases">
        <authorList>
            <person name="Shkoporov A.N."/>
            <person name="Stockdale S.R."/>
            <person name="Guerin E."/>
            <person name="Ross R.P."/>
            <person name="Hill C."/>
        </authorList>
    </citation>
    <scope>NUCLEOTIDE SEQUENCE [LARGE SCALE GENOMIC DNA]</scope>
    <source>
        <strain evidence="2">cr44_1</strain>
    </source>
</reference>
<evidence type="ECO:0000313" key="1">
    <source>
        <dbReference type="EMBL" id="QWM89917.1"/>
    </source>
</evidence>
<dbReference type="Proteomes" id="UP000827552">
    <property type="component" value="Segment"/>
</dbReference>
<dbReference type="EMBL" id="MZ130483">
    <property type="protein sequence ID" value="QWM89917.1"/>
    <property type="molecule type" value="Genomic_DNA"/>
</dbReference>
<evidence type="ECO:0000313" key="2">
    <source>
        <dbReference type="Proteomes" id="UP000827552"/>
    </source>
</evidence>
<protein>
    <submittedName>
        <fullName evidence="1">Uncharacterized protein</fullName>
    </submittedName>
</protein>
<proteinExistence type="predicted"/>
<name>A0AAE7S0K3_9CAUD</name>
<organism evidence="1 2">
    <name type="scientific">uncultured phage cr44_1</name>
    <dbReference type="NCBI Taxonomy" id="2986405"/>
    <lineage>
        <taxon>Viruses</taxon>
        <taxon>Duplodnaviria</taxon>
        <taxon>Heunggongvirae</taxon>
        <taxon>Uroviricota</taxon>
        <taxon>Caudoviricetes</taxon>
        <taxon>Crassvirales</taxon>
        <taxon>Steigviridae</taxon>
        <taxon>Asinivirinae</taxon>
        <taxon>Kahnovirus</taxon>
        <taxon>Kahnovirus copri</taxon>
    </lineage>
</organism>
<dbReference type="KEGG" id="vg:75691693"/>
<keyword evidence="2" id="KW-1185">Reference proteome</keyword>
<dbReference type="RefSeq" id="YP_010359489.1">
    <property type="nucleotide sequence ID" value="NC_062773.1"/>
</dbReference>
<dbReference type="GeneID" id="75691693"/>